<reference evidence="1 2" key="1">
    <citation type="submission" date="2023-01" db="EMBL/GenBank/DDBJ databases">
        <title>Novel diversity within Roseofilum (Cyanobacteria; Desertifilaceae) from marine benthic mats with descriptions of four novel species.</title>
        <authorList>
            <person name="Wang Y."/>
            <person name="Berthold D.E."/>
            <person name="Hu J."/>
            <person name="Lefler F.W."/>
            <person name="Laughinghouse H.D. IV."/>
        </authorList>
    </citation>
    <scope>NUCLEOTIDE SEQUENCE [LARGE SCALE GENOMIC DNA]</scope>
    <source>
        <strain evidence="1 2">BLCC-M154</strain>
    </source>
</reference>
<name>A0ABT7AT07_9CYAN</name>
<sequence>MMTFVVCINNQDYPASLEIRKIYQTLPDPEAIAHQMIRVIDESGEDYLYPSSYFMAIALSEPLQQALAISPS</sequence>
<evidence type="ECO:0000313" key="2">
    <source>
        <dbReference type="Proteomes" id="UP001235303"/>
    </source>
</evidence>
<comment type="caution">
    <text evidence="1">The sequence shown here is derived from an EMBL/GenBank/DDBJ whole genome shotgun (WGS) entry which is preliminary data.</text>
</comment>
<protein>
    <submittedName>
        <fullName evidence="1">Uncharacterized protein</fullName>
    </submittedName>
</protein>
<organism evidence="1 2">
    <name type="scientific">Roseofilum acuticapitatum BLCC-M154</name>
    <dbReference type="NCBI Taxonomy" id="3022444"/>
    <lineage>
        <taxon>Bacteria</taxon>
        <taxon>Bacillati</taxon>
        <taxon>Cyanobacteriota</taxon>
        <taxon>Cyanophyceae</taxon>
        <taxon>Desertifilales</taxon>
        <taxon>Desertifilaceae</taxon>
        <taxon>Roseofilum</taxon>
        <taxon>Roseofilum acuticapitatum</taxon>
    </lineage>
</organism>
<keyword evidence="2" id="KW-1185">Reference proteome</keyword>
<accession>A0ABT7AT07</accession>
<dbReference type="Proteomes" id="UP001235303">
    <property type="component" value="Unassembled WGS sequence"/>
</dbReference>
<dbReference type="EMBL" id="JAQOSP010000079">
    <property type="protein sequence ID" value="MDJ1170043.1"/>
    <property type="molecule type" value="Genomic_DNA"/>
</dbReference>
<gene>
    <name evidence="1" type="ORF">PMG71_11450</name>
</gene>
<evidence type="ECO:0000313" key="1">
    <source>
        <dbReference type="EMBL" id="MDJ1170043.1"/>
    </source>
</evidence>
<proteinExistence type="predicted"/>